<reference evidence="4 5" key="1">
    <citation type="submission" date="2023-05" db="EMBL/GenBank/DDBJ databases">
        <title>Draft genome sequence of Streptomyces sp. B-S-A12 isolated from a cave soil in Thailand.</title>
        <authorList>
            <person name="Chamroensaksri N."/>
            <person name="Muangham S."/>
        </authorList>
    </citation>
    <scope>NUCLEOTIDE SEQUENCE [LARGE SCALE GENOMIC DNA]</scope>
    <source>
        <strain evidence="4 5">B-S-A12</strain>
    </source>
</reference>
<dbReference type="InterPro" id="IPR002937">
    <property type="entry name" value="Amino_oxidase"/>
</dbReference>
<proteinExistence type="predicted"/>
<dbReference type="InterPro" id="IPR050464">
    <property type="entry name" value="Zeta_carotene_desat/Oxidored"/>
</dbReference>
<accession>A0ABT6SU70</accession>
<evidence type="ECO:0000313" key="5">
    <source>
        <dbReference type="Proteomes" id="UP001237105"/>
    </source>
</evidence>
<evidence type="ECO:0000313" key="4">
    <source>
        <dbReference type="EMBL" id="MDI3419164.1"/>
    </source>
</evidence>
<evidence type="ECO:0000259" key="3">
    <source>
        <dbReference type="Pfam" id="PF01593"/>
    </source>
</evidence>
<name>A0ABT6SU70_9ACTN</name>
<dbReference type="EMBL" id="JASCIS010000009">
    <property type="protein sequence ID" value="MDI3419164.1"/>
    <property type="molecule type" value="Genomic_DNA"/>
</dbReference>
<dbReference type="PANTHER" id="PTHR42923">
    <property type="entry name" value="PROTOPORPHYRINOGEN OXIDASE"/>
    <property type="match status" value="1"/>
</dbReference>
<dbReference type="RefSeq" id="WP_282535071.1">
    <property type="nucleotide sequence ID" value="NZ_JASCIS010000009.1"/>
</dbReference>
<dbReference type="EC" id="1.-.-.-" evidence="4"/>
<keyword evidence="2 4" id="KW-0560">Oxidoreductase</keyword>
<protein>
    <submittedName>
        <fullName evidence="4">NAD(P)/FAD-dependent oxidoreductase</fullName>
        <ecNumber evidence="4">1.-.-.-</ecNumber>
    </submittedName>
</protein>
<sequence length="462" mass="50047">MKDVVIVGGGIAGLSAAWRLRHWDTLLLESESRVGGRIRSERRGRYFLNWGGHVYAGGSSATGWLLNNTGVEAIDVPGSLSGLSMNGKTIIKGRVETYPFRIPMPLQARLGMVKTGAKVALQVARYARIVGQRPGESAATRQQRVYDFLNDRSFKDFIGDVPADTQALFEPTVTRSAADIDQLSAGAGVGYFSLVWGIGGGLTQSIVGGPATLTESIAASLGENVRLDAHVDEIVHKNGPRGSVVVRYREDGVEQEVEARTVVLATPATVAHRVAVDLDPDVREALAKVVYGPYVSAAFLSDETGRQQWDDAYAIATPKRSFNVALNMSNIVRGHERERQPGSSLMTFSPGSLARDLLDHDDDTIRRIYLDDLDQVLPGFAENVVEAEVQRFPTGAPYCFPGRARLQPALTRRGGRVFLAGDYLGTLYTETAVSSGLSAAHEVRSVLATDRQTARRALADMH</sequence>
<dbReference type="Gene3D" id="3.50.50.60">
    <property type="entry name" value="FAD/NAD(P)-binding domain"/>
    <property type="match status" value="1"/>
</dbReference>
<dbReference type="PRINTS" id="PR00757">
    <property type="entry name" value="AMINEOXDASEF"/>
</dbReference>
<feature type="domain" description="Amine oxidase" evidence="3">
    <location>
        <begin position="11"/>
        <end position="443"/>
    </location>
</feature>
<gene>
    <name evidence="4" type="ORF">QIT00_11455</name>
</gene>
<comment type="caution">
    <text evidence="4">The sequence shown here is derived from an EMBL/GenBank/DDBJ whole genome shotgun (WGS) entry which is preliminary data.</text>
</comment>
<keyword evidence="5" id="KW-1185">Reference proteome</keyword>
<comment type="cofactor">
    <cofactor evidence="1">
        <name>FAD</name>
        <dbReference type="ChEBI" id="CHEBI:57692"/>
    </cofactor>
</comment>
<evidence type="ECO:0000256" key="2">
    <source>
        <dbReference type="ARBA" id="ARBA00023002"/>
    </source>
</evidence>
<dbReference type="InterPro" id="IPR036188">
    <property type="entry name" value="FAD/NAD-bd_sf"/>
</dbReference>
<dbReference type="Pfam" id="PF01593">
    <property type="entry name" value="Amino_oxidase"/>
    <property type="match status" value="1"/>
</dbReference>
<dbReference type="InterPro" id="IPR001613">
    <property type="entry name" value="Flavin_amine_oxidase"/>
</dbReference>
<dbReference type="Proteomes" id="UP001237105">
    <property type="component" value="Unassembled WGS sequence"/>
</dbReference>
<dbReference type="GO" id="GO:0016491">
    <property type="term" value="F:oxidoreductase activity"/>
    <property type="evidence" value="ECO:0007669"/>
    <property type="project" value="UniProtKB-KW"/>
</dbReference>
<dbReference type="SUPFAM" id="SSF51905">
    <property type="entry name" value="FAD/NAD(P)-binding domain"/>
    <property type="match status" value="1"/>
</dbReference>
<dbReference type="PANTHER" id="PTHR42923:SF3">
    <property type="entry name" value="PROTOPORPHYRINOGEN OXIDASE"/>
    <property type="match status" value="1"/>
</dbReference>
<organism evidence="4 5">
    <name type="scientific">Streptomyces luteolus</name>
    <dbReference type="NCBI Taxonomy" id="3043615"/>
    <lineage>
        <taxon>Bacteria</taxon>
        <taxon>Bacillati</taxon>
        <taxon>Actinomycetota</taxon>
        <taxon>Actinomycetes</taxon>
        <taxon>Kitasatosporales</taxon>
        <taxon>Streptomycetaceae</taxon>
        <taxon>Streptomyces</taxon>
    </lineage>
</organism>
<evidence type="ECO:0000256" key="1">
    <source>
        <dbReference type="ARBA" id="ARBA00001974"/>
    </source>
</evidence>